<dbReference type="PROSITE" id="PS00061">
    <property type="entry name" value="ADH_SHORT"/>
    <property type="match status" value="1"/>
</dbReference>
<comment type="caution">
    <text evidence="6">The sequence shown here is derived from an EMBL/GenBank/DDBJ whole genome shotgun (WGS) entry which is preliminary data.</text>
</comment>
<protein>
    <submittedName>
        <fullName evidence="6">Uncharacterized protein</fullName>
    </submittedName>
</protein>
<evidence type="ECO:0000256" key="3">
    <source>
        <dbReference type="ARBA" id="ARBA00023002"/>
    </source>
</evidence>
<evidence type="ECO:0000256" key="4">
    <source>
        <dbReference type="RuleBase" id="RU000363"/>
    </source>
</evidence>
<dbReference type="InterPro" id="IPR051019">
    <property type="entry name" value="VLCFA-Steroid_DH"/>
</dbReference>
<dbReference type="PANTHER" id="PTHR43899">
    <property type="entry name" value="RH59310P"/>
    <property type="match status" value="1"/>
</dbReference>
<gene>
    <name evidence="6" type="ORF">K2173_005920</name>
</gene>
<dbReference type="InterPro" id="IPR002347">
    <property type="entry name" value="SDR_fam"/>
</dbReference>
<feature type="transmembrane region" description="Helical" evidence="5">
    <location>
        <begin position="6"/>
        <end position="34"/>
    </location>
</feature>
<comment type="similarity">
    <text evidence="4">Belongs to the short-chain dehydrogenases/reductases (SDR) family.</text>
</comment>
<dbReference type="GO" id="GO:0005783">
    <property type="term" value="C:endoplasmic reticulum"/>
    <property type="evidence" value="ECO:0007669"/>
    <property type="project" value="UniProtKB-SubCell"/>
</dbReference>
<evidence type="ECO:0000256" key="2">
    <source>
        <dbReference type="ARBA" id="ARBA00022857"/>
    </source>
</evidence>
<organism evidence="6 7">
    <name type="scientific">Erythroxylum novogranatense</name>
    <dbReference type="NCBI Taxonomy" id="1862640"/>
    <lineage>
        <taxon>Eukaryota</taxon>
        <taxon>Viridiplantae</taxon>
        <taxon>Streptophyta</taxon>
        <taxon>Embryophyta</taxon>
        <taxon>Tracheophyta</taxon>
        <taxon>Spermatophyta</taxon>
        <taxon>Magnoliopsida</taxon>
        <taxon>eudicotyledons</taxon>
        <taxon>Gunneridae</taxon>
        <taxon>Pentapetalae</taxon>
        <taxon>rosids</taxon>
        <taxon>fabids</taxon>
        <taxon>Malpighiales</taxon>
        <taxon>Erythroxylaceae</taxon>
        <taxon>Erythroxylum</taxon>
    </lineage>
</organism>
<evidence type="ECO:0000256" key="5">
    <source>
        <dbReference type="SAM" id="Phobius"/>
    </source>
</evidence>
<dbReference type="FunFam" id="3.40.50.720:FF:000137">
    <property type="entry name" value="Hydroxysteroid (17-beta) dehydrogenase 3"/>
    <property type="match status" value="1"/>
</dbReference>
<keyword evidence="5" id="KW-0472">Membrane</keyword>
<dbReference type="InterPro" id="IPR036291">
    <property type="entry name" value="NAD(P)-bd_dom_sf"/>
</dbReference>
<dbReference type="PIRSF" id="PIRSF000126">
    <property type="entry name" value="11-beta-HSD1"/>
    <property type="match status" value="1"/>
</dbReference>
<dbReference type="Pfam" id="PF00106">
    <property type="entry name" value="adh_short"/>
    <property type="match status" value="1"/>
</dbReference>
<proteinExistence type="inferred from homology"/>
<dbReference type="CDD" id="cd05356">
    <property type="entry name" value="17beta-HSD1_like_SDR_c"/>
    <property type="match status" value="1"/>
</dbReference>
<dbReference type="PRINTS" id="PR00080">
    <property type="entry name" value="SDRFAMILY"/>
</dbReference>
<keyword evidence="3" id="KW-0560">Oxidoreductase</keyword>
<dbReference type="AlphaFoldDB" id="A0AAV8U652"/>
<keyword evidence="5" id="KW-1133">Transmembrane helix</keyword>
<dbReference type="EMBL" id="JAIWQS010000001">
    <property type="protein sequence ID" value="KAJ8773674.1"/>
    <property type="molecule type" value="Genomic_DNA"/>
</dbReference>
<keyword evidence="5" id="KW-0812">Transmembrane</keyword>
<evidence type="ECO:0000313" key="6">
    <source>
        <dbReference type="EMBL" id="KAJ8773674.1"/>
    </source>
</evidence>
<dbReference type="PRINTS" id="PR00081">
    <property type="entry name" value="GDHRDH"/>
</dbReference>
<evidence type="ECO:0000313" key="7">
    <source>
        <dbReference type="Proteomes" id="UP001159364"/>
    </source>
</evidence>
<sequence>MKLQDIALIAATFLGLFYLLKLVLGFFSWVWVIFLRPPKNLKNYGSWVIITGSTDGIGKALAFELASKGLNLILVARNPAKLDATVKEVQDRCGENVHIRSIVIDLEKSKGEDISNKIEEAIRGLDVGILINNAGVAYPYPQYFHELDSEIMQRVMKVNAESATWVIRAVIPGMMKKKKGAIVNIGSGSSVVLPSYPLYSIYAATKAYLATLSKSLSVEYKAHGIDVQCQIPLLVTTKMIKMKKSAFLITSPETYAKASVRWIGYNNLCSPVLLHNLQWLILNAFPDSFVNWCAFRHLLRMRKRELEMDSLKKAI</sequence>
<evidence type="ECO:0000256" key="1">
    <source>
        <dbReference type="ARBA" id="ARBA00004240"/>
    </source>
</evidence>
<dbReference type="GO" id="GO:0045703">
    <property type="term" value="F:ketoreductase activity"/>
    <property type="evidence" value="ECO:0007669"/>
    <property type="project" value="TreeGrafter"/>
</dbReference>
<dbReference type="Proteomes" id="UP001159364">
    <property type="component" value="Linkage Group LG01"/>
</dbReference>
<reference evidence="6 7" key="1">
    <citation type="submission" date="2021-09" db="EMBL/GenBank/DDBJ databases">
        <title>Genomic insights and catalytic innovation underlie evolution of tropane alkaloids biosynthesis.</title>
        <authorList>
            <person name="Wang Y.-J."/>
            <person name="Tian T."/>
            <person name="Huang J.-P."/>
            <person name="Huang S.-X."/>
        </authorList>
    </citation>
    <scope>NUCLEOTIDE SEQUENCE [LARGE SCALE GENOMIC DNA]</scope>
    <source>
        <strain evidence="6">KIB-2018</strain>
        <tissue evidence="6">Leaf</tissue>
    </source>
</reference>
<dbReference type="SUPFAM" id="SSF51735">
    <property type="entry name" value="NAD(P)-binding Rossmann-fold domains"/>
    <property type="match status" value="1"/>
</dbReference>
<name>A0AAV8U652_9ROSI</name>
<accession>A0AAV8U652</accession>
<dbReference type="Gene3D" id="3.40.50.720">
    <property type="entry name" value="NAD(P)-binding Rossmann-like Domain"/>
    <property type="match status" value="1"/>
</dbReference>
<comment type="subcellular location">
    <subcellularLocation>
        <location evidence="1">Endoplasmic reticulum</location>
    </subcellularLocation>
</comment>
<dbReference type="InterPro" id="IPR020904">
    <property type="entry name" value="Sc_DH/Rdtase_CS"/>
</dbReference>
<keyword evidence="2" id="KW-0521">NADP</keyword>
<dbReference type="PANTHER" id="PTHR43899:SF25">
    <property type="entry name" value="ENOYL-(ACYL CARRIER) REDUCTASE"/>
    <property type="match status" value="1"/>
</dbReference>
<keyword evidence="7" id="KW-1185">Reference proteome</keyword>